<dbReference type="InterPro" id="IPR052041">
    <property type="entry name" value="Nucleic_acid_metab_PIN/TRAM"/>
</dbReference>
<feature type="transmembrane region" description="Helical" evidence="5">
    <location>
        <begin position="7"/>
        <end position="28"/>
    </location>
</feature>
<dbReference type="Pfam" id="PF01938">
    <property type="entry name" value="TRAM"/>
    <property type="match status" value="1"/>
</dbReference>
<keyword evidence="3" id="KW-0378">Hydrolase</keyword>
<dbReference type="GO" id="GO:0016787">
    <property type="term" value="F:hydrolase activity"/>
    <property type="evidence" value="ECO:0007669"/>
    <property type="project" value="UniProtKB-KW"/>
</dbReference>
<dbReference type="PANTHER" id="PTHR11603">
    <property type="entry name" value="AAA FAMILY ATPASE"/>
    <property type="match status" value="1"/>
</dbReference>
<feature type="transmembrane region" description="Helical" evidence="5">
    <location>
        <begin position="40"/>
        <end position="61"/>
    </location>
</feature>
<reference evidence="7 8" key="1">
    <citation type="submission" date="2020-08" db="EMBL/GenBank/DDBJ databases">
        <title>Genomic Encyclopedia of Type Strains, Phase IV (KMG-IV): sequencing the most valuable type-strain genomes for metagenomic binning, comparative biology and taxonomic classification.</title>
        <authorList>
            <person name="Goeker M."/>
        </authorList>
    </citation>
    <scope>NUCLEOTIDE SEQUENCE [LARGE SCALE GENOMIC DNA]</scope>
    <source>
        <strain evidence="7 8">DSM 14925</strain>
    </source>
</reference>
<protein>
    <submittedName>
        <fullName evidence="7">Uncharacterized protein YacL</fullName>
    </submittedName>
</protein>
<gene>
    <name evidence="7" type="ORF">HNQ37_000149</name>
</gene>
<dbReference type="SMART" id="SM00670">
    <property type="entry name" value="PINc"/>
    <property type="match status" value="1"/>
</dbReference>
<dbReference type="Proteomes" id="UP000562464">
    <property type="component" value="Unassembled WGS sequence"/>
</dbReference>
<feature type="transmembrane region" description="Helical" evidence="5">
    <location>
        <begin position="81"/>
        <end position="102"/>
    </location>
</feature>
<evidence type="ECO:0000256" key="4">
    <source>
        <dbReference type="ARBA" id="ARBA00022842"/>
    </source>
</evidence>
<keyword evidence="8" id="KW-1185">Reference proteome</keyword>
<keyword evidence="5" id="KW-0812">Transmembrane</keyword>
<dbReference type="EMBL" id="JACHHV010000001">
    <property type="protein sequence ID" value="MBB5887281.1"/>
    <property type="molecule type" value="Genomic_DNA"/>
</dbReference>
<keyword evidence="2" id="KW-0540">Nuclease</keyword>
<keyword evidence="5" id="KW-0472">Membrane</keyword>
<dbReference type="PRINTS" id="PR00173">
    <property type="entry name" value="EDTRNSPORT"/>
</dbReference>
<name>A0A841C6V4_9LACT</name>
<dbReference type="InterPro" id="IPR002792">
    <property type="entry name" value="TRAM_dom"/>
</dbReference>
<evidence type="ECO:0000256" key="1">
    <source>
        <dbReference type="ARBA" id="ARBA00001946"/>
    </source>
</evidence>
<feature type="transmembrane region" description="Helical" evidence="5">
    <location>
        <begin position="108"/>
        <end position="129"/>
    </location>
</feature>
<evidence type="ECO:0000259" key="6">
    <source>
        <dbReference type="PROSITE" id="PS50926"/>
    </source>
</evidence>
<dbReference type="PROSITE" id="PS50926">
    <property type="entry name" value="TRAM"/>
    <property type="match status" value="1"/>
</dbReference>
<dbReference type="RefSeq" id="WP_183538311.1">
    <property type="nucleotide sequence ID" value="NZ_DASWOY010000024.1"/>
</dbReference>
<dbReference type="PANTHER" id="PTHR11603:SF147">
    <property type="entry name" value="MEMBRANE PROTEIN"/>
    <property type="match status" value="1"/>
</dbReference>
<proteinExistence type="predicted"/>
<comment type="cofactor">
    <cofactor evidence="1">
        <name>Mg(2+)</name>
        <dbReference type="ChEBI" id="CHEBI:18420"/>
    </cofactor>
</comment>
<dbReference type="SUPFAM" id="SSF88723">
    <property type="entry name" value="PIN domain-like"/>
    <property type="match status" value="1"/>
</dbReference>
<dbReference type="Gene3D" id="3.40.50.1010">
    <property type="entry name" value="5'-nuclease"/>
    <property type="match status" value="1"/>
</dbReference>
<dbReference type="InterPro" id="IPR029060">
    <property type="entry name" value="PIN-like_dom_sf"/>
</dbReference>
<dbReference type="AlphaFoldDB" id="A0A841C6V4"/>
<evidence type="ECO:0000313" key="7">
    <source>
        <dbReference type="EMBL" id="MBB5887281.1"/>
    </source>
</evidence>
<keyword evidence="5" id="KW-1133">Transmembrane helix</keyword>
<evidence type="ECO:0000256" key="2">
    <source>
        <dbReference type="ARBA" id="ARBA00022722"/>
    </source>
</evidence>
<dbReference type="GO" id="GO:0004518">
    <property type="term" value="F:nuclease activity"/>
    <property type="evidence" value="ECO:0007669"/>
    <property type="project" value="UniProtKB-KW"/>
</dbReference>
<evidence type="ECO:0000256" key="3">
    <source>
        <dbReference type="ARBA" id="ARBA00022801"/>
    </source>
</evidence>
<feature type="domain" description="TRAM" evidence="6">
    <location>
        <begin position="287"/>
        <end position="348"/>
    </location>
</feature>
<evidence type="ECO:0000313" key="8">
    <source>
        <dbReference type="Proteomes" id="UP000562464"/>
    </source>
</evidence>
<comment type="caution">
    <text evidence="7">The sequence shown here is derived from an EMBL/GenBank/DDBJ whole genome shotgun (WGS) entry which is preliminary data.</text>
</comment>
<dbReference type="Pfam" id="PF13638">
    <property type="entry name" value="PIN_4"/>
    <property type="match status" value="1"/>
</dbReference>
<sequence>MRRIILYVLAVIIGAYIGITALPSLWSLFTKADSWWNQVWANGIIGAIIFIVIITFLMNFIIRGLDKFDNSIAGLNLTKGIFRVSGIIIGLLIGVLLSIPITMLHIPILSNILATLVIIFIGYVGYSIFSRRGEDVVRTLFRQGKRINESTKTTSVAKAKLLDTSVIIDGRVFDIIKTGFLGENIVIPNFVLLELQALSDSSDSLKRAKGRRGLDFVNELRQGNDAVIKISDKDYKDLKEVDTKLLRFATETRAELVTNDYNLNKLAEIQGVKVLNINNLANAVKQQVMVAEELIVLIVKEGSERHQGIGYLPDGTMVVVEDSDKLIGKAVNATVTKVLQTSAGRMIFADIKK</sequence>
<dbReference type="InterPro" id="IPR002716">
    <property type="entry name" value="PIN_dom"/>
</dbReference>
<dbReference type="CDD" id="cd09877">
    <property type="entry name" value="PIN_YacL-like"/>
    <property type="match status" value="1"/>
</dbReference>
<accession>A0A841C6V4</accession>
<organism evidence="7 8">
    <name type="scientific">Lactovum miscens</name>
    <dbReference type="NCBI Taxonomy" id="190387"/>
    <lineage>
        <taxon>Bacteria</taxon>
        <taxon>Bacillati</taxon>
        <taxon>Bacillota</taxon>
        <taxon>Bacilli</taxon>
        <taxon>Lactobacillales</taxon>
        <taxon>Streptococcaceae</taxon>
        <taxon>Lactovum</taxon>
    </lineage>
</organism>
<evidence type="ECO:0000256" key="5">
    <source>
        <dbReference type="SAM" id="Phobius"/>
    </source>
</evidence>
<keyword evidence="4" id="KW-0460">Magnesium</keyword>